<reference evidence="2" key="1">
    <citation type="journal article" date="2019" name="Virology">
        <title>Viromes in Xylariaceae fungi infecting avocado in Spain.</title>
        <authorList>
            <person name="Velasco L."/>
            <person name="Arjona-Girona I."/>
            <person name="Cretazzo E."/>
            <person name="Lopez-Herrera C."/>
        </authorList>
    </citation>
    <scope>NUCLEOTIDE SEQUENCE</scope>
    <source>
        <strain evidence="2">E97-14</strain>
    </source>
</reference>
<sequence length="327" mass="35538">MASYPAVCSLGHPPVTVNTDAELQSHITSEHPDSDPSSVNNALAGAGSSGASGPPVPSLSDPLSKWGITITSLTSIRPETVCVPTAISITDFTQFLASYGKQVVPTVDPDVGAFLIEFFRYVLFTGATEDASSAGSFQLRDKSGGSAPEVSWSSFFNSCKDYFNSRGSLFTPRRLARTCDEAFWEMWNNNKIEALNDVRTRGTPISRRFRMQGGRAPKAYVLVPELFDSRLTAEELEVRRLHQSTITKIATNTTRPTFEGLDQEGSHLAYEAAKARTTRIIQNAGASADEAQRAYQSLHHATNASVPPNPPQSRYGGSRFTFGESDF</sequence>
<evidence type="ECO:0000256" key="1">
    <source>
        <dbReference type="SAM" id="MobiDB-lite"/>
    </source>
</evidence>
<dbReference type="RefSeq" id="YP_010799289.1">
    <property type="nucleotide sequence ID" value="NC_076615.1"/>
</dbReference>
<dbReference type="KEGG" id="vg:80537642"/>
<organism evidence="2 3">
    <name type="scientific">Entoleuca gammaflexivirus 1</name>
    <dbReference type="NCBI Taxonomy" id="2086641"/>
    <lineage>
        <taxon>Viruses</taxon>
        <taxon>Riboviria</taxon>
        <taxon>Orthornavirae</taxon>
        <taxon>Kitrinoviricota</taxon>
        <taxon>Alsuviricetes</taxon>
        <taxon>Tymovirales</taxon>
        <taxon>Gammaflexiviridae</taxon>
        <taxon>Gammaflexivirus</taxon>
        <taxon>Gammaflexivirus unientoleucae</taxon>
        <taxon>Gammaflexivirus EntGFV-1</taxon>
    </lineage>
</organism>
<dbReference type="GeneID" id="80537642"/>
<evidence type="ECO:0000313" key="3">
    <source>
        <dbReference type="Proteomes" id="UP000831149"/>
    </source>
</evidence>
<dbReference type="Proteomes" id="UP000831149">
    <property type="component" value="Segment"/>
</dbReference>
<feature type="region of interest" description="Disordered" evidence="1">
    <location>
        <begin position="297"/>
        <end position="327"/>
    </location>
</feature>
<dbReference type="EMBL" id="MF375883">
    <property type="protein sequence ID" value="AZG06255.1"/>
    <property type="molecule type" value="Genomic_RNA"/>
</dbReference>
<feature type="compositionally biased region" description="Low complexity" evidence="1">
    <location>
        <begin position="37"/>
        <end position="53"/>
    </location>
</feature>
<keyword evidence="3" id="KW-1185">Reference proteome</keyword>
<evidence type="ECO:0000313" key="2">
    <source>
        <dbReference type="EMBL" id="AZG06255.1"/>
    </source>
</evidence>
<accession>A0AAD0ZXF9</accession>
<feature type="region of interest" description="Disordered" evidence="1">
    <location>
        <begin position="27"/>
        <end position="58"/>
    </location>
</feature>
<protein>
    <submittedName>
        <fullName evidence="2">Uncharacterized protein</fullName>
    </submittedName>
</protein>
<proteinExistence type="predicted"/>
<name>A0AAD0ZXF9_9VIRU</name>